<proteinExistence type="predicted"/>
<evidence type="ECO:0000256" key="1">
    <source>
        <dbReference type="SAM" id="MobiDB-lite"/>
    </source>
</evidence>
<sequence length="218" mass="23597">MGDTCTDVAGDSHDHGVRTGRDGLDVAESGTCVTAGGVDRRDTVGEIKGYGAGDRAEGEGVAVGDEGVDDWALRRALWTRGHAAYDDAADCTRDYKRHAAVASVGPAQFDAVYANLVQGRRFSKPVPLSFITAVLVFIQSHDPAPQPIRCNPQPHHLISNHSVSTAKHSPKPQIHGWKKEGLWEPPPSEPQFIPVRRDSNSDNDGNLILREVVDKSFE</sequence>
<name>A0AAD5SNS6_9FUNG</name>
<dbReference type="Proteomes" id="UP001211907">
    <property type="component" value="Unassembled WGS sequence"/>
</dbReference>
<dbReference type="EMBL" id="JADGJH010004743">
    <property type="protein sequence ID" value="KAJ3084456.1"/>
    <property type="molecule type" value="Genomic_DNA"/>
</dbReference>
<keyword evidence="3" id="KW-1185">Reference proteome</keyword>
<feature type="region of interest" description="Disordered" evidence="1">
    <location>
        <begin position="1"/>
        <end position="23"/>
    </location>
</feature>
<organism evidence="2 3">
    <name type="scientific">Physocladia obscura</name>
    <dbReference type="NCBI Taxonomy" id="109957"/>
    <lineage>
        <taxon>Eukaryota</taxon>
        <taxon>Fungi</taxon>
        <taxon>Fungi incertae sedis</taxon>
        <taxon>Chytridiomycota</taxon>
        <taxon>Chytridiomycota incertae sedis</taxon>
        <taxon>Chytridiomycetes</taxon>
        <taxon>Chytridiales</taxon>
        <taxon>Chytriomycetaceae</taxon>
        <taxon>Physocladia</taxon>
    </lineage>
</organism>
<dbReference type="AlphaFoldDB" id="A0AAD5SNS6"/>
<protein>
    <submittedName>
        <fullName evidence="2">Uncharacterized protein</fullName>
    </submittedName>
</protein>
<comment type="caution">
    <text evidence="2">The sequence shown here is derived from an EMBL/GenBank/DDBJ whole genome shotgun (WGS) entry which is preliminary data.</text>
</comment>
<feature type="non-terminal residue" evidence="2">
    <location>
        <position position="218"/>
    </location>
</feature>
<feature type="region of interest" description="Disordered" evidence="1">
    <location>
        <begin position="179"/>
        <end position="205"/>
    </location>
</feature>
<reference evidence="2" key="1">
    <citation type="submission" date="2020-05" db="EMBL/GenBank/DDBJ databases">
        <title>Phylogenomic resolution of chytrid fungi.</title>
        <authorList>
            <person name="Stajich J.E."/>
            <person name="Amses K."/>
            <person name="Simmons R."/>
            <person name="Seto K."/>
            <person name="Myers J."/>
            <person name="Bonds A."/>
            <person name="Quandt C.A."/>
            <person name="Barry K."/>
            <person name="Liu P."/>
            <person name="Grigoriev I."/>
            <person name="Longcore J.E."/>
            <person name="James T.Y."/>
        </authorList>
    </citation>
    <scope>NUCLEOTIDE SEQUENCE</scope>
    <source>
        <strain evidence="2">JEL0513</strain>
    </source>
</reference>
<evidence type="ECO:0000313" key="3">
    <source>
        <dbReference type="Proteomes" id="UP001211907"/>
    </source>
</evidence>
<accession>A0AAD5SNS6</accession>
<evidence type="ECO:0000313" key="2">
    <source>
        <dbReference type="EMBL" id="KAJ3084456.1"/>
    </source>
</evidence>
<gene>
    <name evidence="2" type="ORF">HK100_009291</name>
</gene>
<feature type="compositionally biased region" description="Basic and acidic residues" evidence="1">
    <location>
        <begin position="10"/>
        <end position="23"/>
    </location>
</feature>